<protein>
    <submittedName>
        <fullName evidence="2">Acyl-CoA thioesterase</fullName>
    </submittedName>
    <submittedName>
        <fullName evidence="1">Thioesterase-3</fullName>
    </submittedName>
</protein>
<dbReference type="InterPro" id="IPR050563">
    <property type="entry name" value="4-hydroxybenzoyl-CoA_TE"/>
</dbReference>
<evidence type="ECO:0000313" key="3">
    <source>
        <dbReference type="Proteomes" id="UP000294721"/>
    </source>
</evidence>
<dbReference type="KEGG" id="usu:LVJ78_00485"/>
<dbReference type="AlphaFoldDB" id="A0AAE9KIT1"/>
<reference evidence="2" key="3">
    <citation type="journal article" date="2022" name="Res Sq">
        <title>Evolution of multicellular longitudinally dividing oral cavity symbionts (Neisseriaceae).</title>
        <authorList>
            <person name="Nyongesa S."/>
            <person name="Weber P."/>
            <person name="Bernet E."/>
            <person name="Pullido F."/>
            <person name="Nieckarz M."/>
            <person name="Delaby M."/>
            <person name="Nieves C."/>
            <person name="Viehboeck T."/>
            <person name="Krause N."/>
            <person name="Rivera-Millot A."/>
            <person name="Nakamura A."/>
            <person name="Vischer N."/>
            <person name="VanNieuwenhze M."/>
            <person name="Brun Y."/>
            <person name="Cava F."/>
            <person name="Bulgheresi S."/>
            <person name="Veyrier F."/>
        </authorList>
    </citation>
    <scope>NUCLEOTIDE SEQUENCE</scope>
    <source>
        <strain evidence="2">1258/02</strain>
    </source>
</reference>
<dbReference type="RefSeq" id="WP_132953711.1">
    <property type="nucleotide sequence ID" value="NZ_CALJUB010000088.1"/>
</dbReference>
<dbReference type="PANTHER" id="PTHR31793">
    <property type="entry name" value="4-HYDROXYBENZOYL-COA THIOESTERASE FAMILY MEMBER"/>
    <property type="match status" value="1"/>
</dbReference>
<evidence type="ECO:0000313" key="1">
    <source>
        <dbReference type="EMBL" id="TCP06465.1"/>
    </source>
</evidence>
<proteinExistence type="predicted"/>
<dbReference type="Pfam" id="PF13279">
    <property type="entry name" value="4HBT_2"/>
    <property type="match status" value="1"/>
</dbReference>
<dbReference type="EMBL" id="SLXE01000011">
    <property type="protein sequence ID" value="TCP06465.1"/>
    <property type="molecule type" value="Genomic_DNA"/>
</dbReference>
<dbReference type="GO" id="GO:0047617">
    <property type="term" value="F:fatty acyl-CoA hydrolase activity"/>
    <property type="evidence" value="ECO:0007669"/>
    <property type="project" value="TreeGrafter"/>
</dbReference>
<sequence length="134" mass="15101">MNPTTIRIRGYHLDGYGHVNNARYLEFLEEARWAYFEQHQLLPLLQGDMIVVARIDIRYRRPSTAGDVLQINSHIRDVQPRQVLLTQNIVLAGSDKSVVEAELTLVPVSGQTGRATDLNEALFNHLVSLAEPIA</sequence>
<dbReference type="PANTHER" id="PTHR31793:SF24">
    <property type="entry name" value="LONG-CHAIN ACYL-COA THIOESTERASE FADM"/>
    <property type="match status" value="1"/>
</dbReference>
<dbReference type="InterPro" id="IPR029069">
    <property type="entry name" value="HotDog_dom_sf"/>
</dbReference>
<dbReference type="Proteomes" id="UP000829756">
    <property type="component" value="Chromosome"/>
</dbReference>
<organism evidence="2 4">
    <name type="scientific">Uruburuella suis</name>
    <dbReference type="NCBI Taxonomy" id="252130"/>
    <lineage>
        <taxon>Bacteria</taxon>
        <taxon>Pseudomonadati</taxon>
        <taxon>Pseudomonadota</taxon>
        <taxon>Betaproteobacteria</taxon>
        <taxon>Neisseriales</taxon>
        <taxon>Neisseriaceae</taxon>
        <taxon>Uruburuella</taxon>
    </lineage>
</organism>
<reference evidence="2" key="2">
    <citation type="submission" date="2021-12" db="EMBL/GenBank/DDBJ databases">
        <authorList>
            <person name="Veyrier F.J."/>
        </authorList>
    </citation>
    <scope>NUCLEOTIDE SEQUENCE</scope>
    <source>
        <strain evidence="2">1258/02</strain>
    </source>
</reference>
<name>A0AAE9KIT1_9NEIS</name>
<dbReference type="Proteomes" id="UP000294721">
    <property type="component" value="Unassembled WGS sequence"/>
</dbReference>
<reference evidence="1 3" key="1">
    <citation type="submission" date="2019-03" db="EMBL/GenBank/DDBJ databases">
        <title>Genomic Encyclopedia of Type Strains, Phase IV (KMG-IV): sequencing the most valuable type-strain genomes for metagenomic binning, comparative biology and taxonomic classification.</title>
        <authorList>
            <person name="Goeker M."/>
        </authorList>
    </citation>
    <scope>NUCLEOTIDE SEQUENCE [LARGE SCALE GENOMIC DNA]</scope>
    <source>
        <strain evidence="1 3">DSM 17474</strain>
    </source>
</reference>
<keyword evidence="3" id="KW-1185">Reference proteome</keyword>
<gene>
    <name evidence="1" type="ORF">EV680_11119</name>
    <name evidence="2" type="ORF">LVJ78_00485</name>
</gene>
<dbReference type="Gene3D" id="3.10.129.10">
    <property type="entry name" value="Hotdog Thioesterase"/>
    <property type="match status" value="1"/>
</dbReference>
<dbReference type="EMBL" id="CP091507">
    <property type="protein sequence ID" value="UOO79548.1"/>
    <property type="molecule type" value="Genomic_DNA"/>
</dbReference>
<dbReference type="SUPFAM" id="SSF54637">
    <property type="entry name" value="Thioesterase/thiol ester dehydrase-isomerase"/>
    <property type="match status" value="1"/>
</dbReference>
<evidence type="ECO:0000313" key="2">
    <source>
        <dbReference type="EMBL" id="UOO79548.1"/>
    </source>
</evidence>
<accession>A0AAE9KIT1</accession>
<evidence type="ECO:0000313" key="4">
    <source>
        <dbReference type="Proteomes" id="UP000829756"/>
    </source>
</evidence>
<dbReference type="CDD" id="cd00586">
    <property type="entry name" value="4HBT"/>
    <property type="match status" value="1"/>
</dbReference>